<dbReference type="OrthoDB" id="272985at2759"/>
<keyword evidence="1" id="KW-0547">Nucleotide-binding</keyword>
<comment type="cofactor">
    <cofactor evidence="1">
        <name>Mg(2+)</name>
        <dbReference type="ChEBI" id="CHEBI:18420"/>
    </cofactor>
</comment>
<dbReference type="EC" id="5.6.2.3" evidence="1"/>
<dbReference type="PANTHER" id="PTHR10492:SF57">
    <property type="entry name" value="ATP-DEPENDENT DNA HELICASE"/>
    <property type="match status" value="1"/>
</dbReference>
<evidence type="ECO:0000259" key="2">
    <source>
        <dbReference type="Pfam" id="PF05970"/>
    </source>
</evidence>
<name>A0A8X6Y3J2_9ARAC</name>
<sequence>MASSTQLPFHQSLHDLHQAGKRDRIPSHTIVDANDQIFYGWVTANCPKDIERFHLRMLLFHVLGAKSLEELRTYYDVTMNSYKKHSSQHRRGKLSESGENHCVWNECTIIPHHAFSAVGRLFRELMGLDLPFGNKVVVLGGDWRQISPVAIYANRTTIVATCLKNLPL</sequence>
<keyword evidence="1" id="KW-0234">DNA repair</keyword>
<reference evidence="3" key="1">
    <citation type="submission" date="2020-08" db="EMBL/GenBank/DDBJ databases">
        <title>Multicomponent nature underlies the extraordinary mechanical properties of spider dragline silk.</title>
        <authorList>
            <person name="Kono N."/>
            <person name="Nakamura H."/>
            <person name="Mori M."/>
            <person name="Yoshida Y."/>
            <person name="Ohtoshi R."/>
            <person name="Malay A.D."/>
            <person name="Moran D.A.P."/>
            <person name="Tomita M."/>
            <person name="Numata K."/>
            <person name="Arakawa K."/>
        </authorList>
    </citation>
    <scope>NUCLEOTIDE SEQUENCE</scope>
</reference>
<evidence type="ECO:0000313" key="3">
    <source>
        <dbReference type="EMBL" id="GFY63662.1"/>
    </source>
</evidence>
<feature type="domain" description="DNA helicase Pif1-like DEAD-box helicase" evidence="2">
    <location>
        <begin position="100"/>
        <end position="165"/>
    </location>
</feature>
<keyword evidence="1" id="KW-0233">DNA recombination</keyword>
<accession>A0A8X6Y3J2</accession>
<keyword evidence="4" id="KW-1185">Reference proteome</keyword>
<comment type="caution">
    <text evidence="3">The sequence shown here is derived from an EMBL/GenBank/DDBJ whole genome shotgun (WGS) entry which is preliminary data.</text>
</comment>
<dbReference type="GO" id="GO:0005524">
    <property type="term" value="F:ATP binding"/>
    <property type="evidence" value="ECO:0007669"/>
    <property type="project" value="UniProtKB-KW"/>
</dbReference>
<keyword evidence="1" id="KW-0378">Hydrolase</keyword>
<evidence type="ECO:0000313" key="4">
    <source>
        <dbReference type="Proteomes" id="UP000886998"/>
    </source>
</evidence>
<comment type="similarity">
    <text evidence="1">Belongs to the helicase family.</text>
</comment>
<dbReference type="GO" id="GO:0016787">
    <property type="term" value="F:hydrolase activity"/>
    <property type="evidence" value="ECO:0007669"/>
    <property type="project" value="UniProtKB-KW"/>
</dbReference>
<keyword evidence="1 3" id="KW-0347">Helicase</keyword>
<dbReference type="GO" id="GO:0006281">
    <property type="term" value="P:DNA repair"/>
    <property type="evidence" value="ECO:0007669"/>
    <property type="project" value="UniProtKB-KW"/>
</dbReference>
<evidence type="ECO:0000256" key="1">
    <source>
        <dbReference type="RuleBase" id="RU363044"/>
    </source>
</evidence>
<dbReference type="Pfam" id="PF05970">
    <property type="entry name" value="PIF1"/>
    <property type="match status" value="1"/>
</dbReference>
<proteinExistence type="inferred from homology"/>
<comment type="catalytic activity">
    <reaction evidence="1">
        <text>ATP + H2O = ADP + phosphate + H(+)</text>
        <dbReference type="Rhea" id="RHEA:13065"/>
        <dbReference type="ChEBI" id="CHEBI:15377"/>
        <dbReference type="ChEBI" id="CHEBI:15378"/>
        <dbReference type="ChEBI" id="CHEBI:30616"/>
        <dbReference type="ChEBI" id="CHEBI:43474"/>
        <dbReference type="ChEBI" id="CHEBI:456216"/>
        <dbReference type="EC" id="5.6.2.3"/>
    </reaction>
</comment>
<dbReference type="GO" id="GO:0000723">
    <property type="term" value="P:telomere maintenance"/>
    <property type="evidence" value="ECO:0007669"/>
    <property type="project" value="InterPro"/>
</dbReference>
<keyword evidence="1" id="KW-0067">ATP-binding</keyword>
<gene>
    <name evidence="3" type="primary">AVEN_121655_1</name>
    <name evidence="3" type="ORF">TNIN_102721</name>
</gene>
<keyword evidence="1" id="KW-0227">DNA damage</keyword>
<dbReference type="GO" id="GO:0043139">
    <property type="term" value="F:5'-3' DNA helicase activity"/>
    <property type="evidence" value="ECO:0007669"/>
    <property type="project" value="UniProtKB-EC"/>
</dbReference>
<organism evidence="3 4">
    <name type="scientific">Trichonephila inaurata madagascariensis</name>
    <dbReference type="NCBI Taxonomy" id="2747483"/>
    <lineage>
        <taxon>Eukaryota</taxon>
        <taxon>Metazoa</taxon>
        <taxon>Ecdysozoa</taxon>
        <taxon>Arthropoda</taxon>
        <taxon>Chelicerata</taxon>
        <taxon>Arachnida</taxon>
        <taxon>Araneae</taxon>
        <taxon>Araneomorphae</taxon>
        <taxon>Entelegynae</taxon>
        <taxon>Araneoidea</taxon>
        <taxon>Nephilidae</taxon>
        <taxon>Trichonephila</taxon>
        <taxon>Trichonephila inaurata</taxon>
    </lineage>
</organism>
<dbReference type="GO" id="GO:0006310">
    <property type="term" value="P:DNA recombination"/>
    <property type="evidence" value="ECO:0007669"/>
    <property type="project" value="UniProtKB-KW"/>
</dbReference>
<dbReference type="Proteomes" id="UP000886998">
    <property type="component" value="Unassembled WGS sequence"/>
</dbReference>
<dbReference type="PANTHER" id="PTHR10492">
    <property type="match status" value="1"/>
</dbReference>
<dbReference type="EMBL" id="BMAV01014885">
    <property type="protein sequence ID" value="GFY63662.1"/>
    <property type="molecule type" value="Genomic_DNA"/>
</dbReference>
<protein>
    <recommendedName>
        <fullName evidence="1">ATP-dependent DNA helicase</fullName>
        <ecNumber evidence="1">5.6.2.3</ecNumber>
    </recommendedName>
</protein>
<dbReference type="AlphaFoldDB" id="A0A8X6Y3J2"/>
<dbReference type="InterPro" id="IPR010285">
    <property type="entry name" value="DNA_helicase_pif1-like_DEAD"/>
</dbReference>